<gene>
    <name evidence="1" type="ORF">NCTC5798_06045</name>
</gene>
<sequence length="53" mass="5700">MSADEIENISNRPGGIDKSLAEIGIVSLRIYGKDIVADPLACATIVRDRLSEL</sequence>
<name>A0A379Y2K5_SALET</name>
<proteinExistence type="predicted"/>
<protein>
    <submittedName>
        <fullName evidence="1">Uncharacterized protein</fullName>
    </submittedName>
</protein>
<dbReference type="Proteomes" id="UP000255534">
    <property type="component" value="Unassembled WGS sequence"/>
</dbReference>
<evidence type="ECO:0000313" key="1">
    <source>
        <dbReference type="EMBL" id="SUI39604.1"/>
    </source>
</evidence>
<evidence type="ECO:0000313" key="2">
    <source>
        <dbReference type="Proteomes" id="UP000255534"/>
    </source>
</evidence>
<reference evidence="1 2" key="1">
    <citation type="submission" date="2018-06" db="EMBL/GenBank/DDBJ databases">
        <authorList>
            <consortium name="Pathogen Informatics"/>
            <person name="Doyle S."/>
        </authorList>
    </citation>
    <scope>NUCLEOTIDE SEQUENCE [LARGE SCALE GENOMIC DNA]</scope>
    <source>
        <strain evidence="1 2">NCTC5798</strain>
    </source>
</reference>
<dbReference type="EMBL" id="UGXK01000002">
    <property type="protein sequence ID" value="SUI39604.1"/>
    <property type="molecule type" value="Genomic_DNA"/>
</dbReference>
<dbReference type="AlphaFoldDB" id="A0A379Y2K5"/>
<organism evidence="1 2">
    <name type="scientific">Salmonella enterica I</name>
    <dbReference type="NCBI Taxonomy" id="59201"/>
    <lineage>
        <taxon>Bacteria</taxon>
        <taxon>Pseudomonadati</taxon>
        <taxon>Pseudomonadota</taxon>
        <taxon>Gammaproteobacteria</taxon>
        <taxon>Enterobacterales</taxon>
        <taxon>Enterobacteriaceae</taxon>
        <taxon>Salmonella</taxon>
    </lineage>
</organism>
<accession>A0A379Y2K5</accession>